<organism evidence="10">
    <name type="scientific">freshwater metagenome</name>
    <dbReference type="NCBI Taxonomy" id="449393"/>
    <lineage>
        <taxon>unclassified sequences</taxon>
        <taxon>metagenomes</taxon>
        <taxon>ecological metagenomes</taxon>
    </lineage>
</organism>
<dbReference type="Pfam" id="PF00528">
    <property type="entry name" value="BPD_transp_1"/>
    <property type="match status" value="1"/>
</dbReference>
<keyword evidence="6 8" id="KW-1133">Transmembrane helix</keyword>
<dbReference type="GO" id="GO:0015423">
    <property type="term" value="F:ABC-type maltose transporter activity"/>
    <property type="evidence" value="ECO:0007669"/>
    <property type="project" value="TreeGrafter"/>
</dbReference>
<feature type="transmembrane region" description="Helical" evidence="8">
    <location>
        <begin position="240"/>
        <end position="264"/>
    </location>
</feature>
<evidence type="ECO:0000256" key="4">
    <source>
        <dbReference type="ARBA" id="ARBA00022597"/>
    </source>
</evidence>
<dbReference type="PANTHER" id="PTHR47314:SF1">
    <property type="entry name" value="MALTOSE_MALTODEXTRIN TRANSPORT SYSTEM PERMEASE PROTEIN MALF"/>
    <property type="match status" value="1"/>
</dbReference>
<dbReference type="GO" id="GO:0042956">
    <property type="term" value="P:maltodextrin transmembrane transport"/>
    <property type="evidence" value="ECO:0007669"/>
    <property type="project" value="TreeGrafter"/>
</dbReference>
<dbReference type="PANTHER" id="PTHR47314">
    <property type="entry name" value="MALTOSE/MALTODEXTRIN TRANSPORT SYSTEM PERMEASE PROTEIN MALF"/>
    <property type="match status" value="1"/>
</dbReference>
<evidence type="ECO:0000256" key="7">
    <source>
        <dbReference type="ARBA" id="ARBA00023136"/>
    </source>
</evidence>
<reference evidence="10" key="1">
    <citation type="submission" date="2020-05" db="EMBL/GenBank/DDBJ databases">
        <authorList>
            <person name="Chiriac C."/>
            <person name="Salcher M."/>
            <person name="Ghai R."/>
            <person name="Kavagutti S V."/>
        </authorList>
    </citation>
    <scope>NUCLEOTIDE SEQUENCE</scope>
</reference>
<keyword evidence="3" id="KW-1003">Cell membrane</keyword>
<dbReference type="Gene3D" id="1.10.3720.10">
    <property type="entry name" value="MetI-like"/>
    <property type="match status" value="1"/>
</dbReference>
<dbReference type="PROSITE" id="PS50928">
    <property type="entry name" value="ABC_TM1"/>
    <property type="match status" value="1"/>
</dbReference>
<keyword evidence="4" id="KW-0762">Sugar transport</keyword>
<dbReference type="Pfam" id="PF16296">
    <property type="entry name" value="TM_PBP2_N"/>
    <property type="match status" value="1"/>
</dbReference>
<evidence type="ECO:0000256" key="1">
    <source>
        <dbReference type="ARBA" id="ARBA00004651"/>
    </source>
</evidence>
<accession>A0A6J6CP86</accession>
<dbReference type="Gene3D" id="3.10.650.10">
    <property type="entry name" value="MalF N-terminal region-like"/>
    <property type="match status" value="1"/>
</dbReference>
<dbReference type="AlphaFoldDB" id="A0A6J6CP86"/>
<dbReference type="GO" id="GO:1990060">
    <property type="term" value="C:maltose transport complex"/>
    <property type="evidence" value="ECO:0007669"/>
    <property type="project" value="TreeGrafter"/>
</dbReference>
<comment type="subcellular location">
    <subcellularLocation>
        <location evidence="1">Cell membrane</location>
        <topology evidence="1">Multi-pass membrane protein</topology>
    </subcellularLocation>
</comment>
<proteinExistence type="predicted"/>
<evidence type="ECO:0000259" key="9">
    <source>
        <dbReference type="PROSITE" id="PS50928"/>
    </source>
</evidence>
<dbReference type="InterPro" id="IPR000515">
    <property type="entry name" value="MetI-like"/>
</dbReference>
<keyword evidence="2" id="KW-0813">Transport</keyword>
<feature type="transmembrane region" description="Helical" evidence="8">
    <location>
        <begin position="442"/>
        <end position="464"/>
    </location>
</feature>
<dbReference type="CDD" id="cd06261">
    <property type="entry name" value="TM_PBP2"/>
    <property type="match status" value="1"/>
</dbReference>
<evidence type="ECO:0000256" key="3">
    <source>
        <dbReference type="ARBA" id="ARBA00022475"/>
    </source>
</evidence>
<feature type="transmembrane region" description="Helical" evidence="8">
    <location>
        <begin position="276"/>
        <end position="296"/>
    </location>
</feature>
<evidence type="ECO:0000313" key="10">
    <source>
        <dbReference type="EMBL" id="CAB4553402.1"/>
    </source>
</evidence>
<evidence type="ECO:0000256" key="8">
    <source>
        <dbReference type="SAM" id="Phobius"/>
    </source>
</evidence>
<dbReference type="InterPro" id="IPR032550">
    <property type="entry name" value="TM_PBP2_N"/>
</dbReference>
<feature type="transmembrane region" description="Helical" evidence="8">
    <location>
        <begin position="328"/>
        <end position="353"/>
    </location>
</feature>
<dbReference type="InterPro" id="IPR035906">
    <property type="entry name" value="MetI-like_sf"/>
</dbReference>
<keyword evidence="5 8" id="KW-0812">Transmembrane</keyword>
<feature type="transmembrane region" description="Helical" evidence="8">
    <location>
        <begin position="374"/>
        <end position="394"/>
    </location>
</feature>
<feature type="domain" description="ABC transmembrane type-1" evidence="9">
    <location>
        <begin position="241"/>
        <end position="463"/>
    </location>
</feature>
<keyword evidence="7 8" id="KW-0472">Membrane</keyword>
<protein>
    <submittedName>
        <fullName evidence="10">Unannotated protein</fullName>
    </submittedName>
</protein>
<feature type="transmembrane region" description="Helical" evidence="8">
    <location>
        <begin position="20"/>
        <end position="43"/>
    </location>
</feature>
<evidence type="ECO:0000256" key="6">
    <source>
        <dbReference type="ARBA" id="ARBA00022989"/>
    </source>
</evidence>
<gene>
    <name evidence="10" type="ORF">UFOPK1537_00459</name>
</gene>
<dbReference type="InterPro" id="IPR035277">
    <property type="entry name" value="MalF_N"/>
</dbReference>
<sequence>MTVGINWVYLRRGGLPAKYLAPGLIFMAIFQIYVVVYSGYIAFTNYGTQHNSDKPDALNAMLLNAQTRIEGAPVYNLQIVEDDLGKLNFLVTLKQEEAEPEYFVGNVDSPLEAITNVVLDGDGVAVETPGYSALKFVEAVERQDEILAMRVYLTSEIDSYFLMTPDTSQAVVFGPRLVYDEINDTITRVSDGKVFADTGEGLYTAVDGESITPGWRVNVGFTNFERAVTNPGIREPLVRITLWTFTFALFSVLLTFILGLALALLFNDARLKGQRWYRVAMILPYAFPGFLSAFVWRALYNKDYGFINQVLLGGADVPWLTDEWLAKIAILSVNLWLGFPYMFLITTGALQAIPEELTESAKIDGATPWQQLRLIKLPLLLVSVAPLLITSFAFNFNNFTLIYLLTGGGPKDFDAEINVGHTDILISMVYKIAFSTGEGRDFGLASAFSILIFFIVGTISYLGFRRTKTLEDMN</sequence>
<dbReference type="SUPFAM" id="SSF161098">
    <property type="entry name" value="MetI-like"/>
    <property type="match status" value="1"/>
</dbReference>
<evidence type="ECO:0000256" key="2">
    <source>
        <dbReference type="ARBA" id="ARBA00022448"/>
    </source>
</evidence>
<dbReference type="SUPFAM" id="SSF160964">
    <property type="entry name" value="MalF N-terminal region-like"/>
    <property type="match status" value="1"/>
</dbReference>
<evidence type="ECO:0000256" key="5">
    <source>
        <dbReference type="ARBA" id="ARBA00022692"/>
    </source>
</evidence>
<dbReference type="EMBL" id="CAEZSX010000054">
    <property type="protein sequence ID" value="CAB4553402.1"/>
    <property type="molecule type" value="Genomic_DNA"/>
</dbReference>
<dbReference type="Gene3D" id="1.20.58.370">
    <property type="entry name" value="MalF N-terminal region-like"/>
    <property type="match status" value="1"/>
</dbReference>
<name>A0A6J6CP86_9ZZZZ</name>